<comment type="caution">
    <text evidence="5">The sequence shown here is derived from an EMBL/GenBank/DDBJ whole genome shotgun (WGS) entry which is preliminary data.</text>
</comment>
<dbReference type="InterPro" id="IPR000524">
    <property type="entry name" value="Tscrpt_reg_HTH_GntR"/>
</dbReference>
<dbReference type="InterPro" id="IPR011711">
    <property type="entry name" value="GntR_C"/>
</dbReference>
<keyword evidence="1" id="KW-0805">Transcription regulation</keyword>
<keyword evidence="6" id="KW-1185">Reference proteome</keyword>
<dbReference type="InterPro" id="IPR036388">
    <property type="entry name" value="WH-like_DNA-bd_sf"/>
</dbReference>
<evidence type="ECO:0000313" key="6">
    <source>
        <dbReference type="Proteomes" id="UP001597302"/>
    </source>
</evidence>
<dbReference type="Proteomes" id="UP001597302">
    <property type="component" value="Unassembled WGS sequence"/>
</dbReference>
<evidence type="ECO:0000256" key="3">
    <source>
        <dbReference type="ARBA" id="ARBA00023163"/>
    </source>
</evidence>
<dbReference type="InterPro" id="IPR008920">
    <property type="entry name" value="TF_FadR/GntR_C"/>
</dbReference>
<feature type="domain" description="HTH gntR-type" evidence="4">
    <location>
        <begin position="19"/>
        <end position="86"/>
    </location>
</feature>
<sequence>MDVQSVRIPVAVPLVAEVSAMAARVADILRDRIVRGQLAPGARIVERQLSAELAVSRTPVREALKLLEADGLVEISRNRGAQVTTYSPDEARDLFDVISVLEGLAAQRLAEGISPLLMARFEGLHAEMLSHYRASSLDAYFDVNTAIHDLVVAQCGNPRLAQNHRRLVSRARRGRFLAILDPERWAQSIREHEALMTALRDRDGPAAFAAWRIHLAHTGASVAAVLTAATPD</sequence>
<evidence type="ECO:0000259" key="4">
    <source>
        <dbReference type="PROSITE" id="PS50949"/>
    </source>
</evidence>
<dbReference type="PRINTS" id="PR00035">
    <property type="entry name" value="HTHGNTR"/>
</dbReference>
<evidence type="ECO:0000256" key="1">
    <source>
        <dbReference type="ARBA" id="ARBA00023015"/>
    </source>
</evidence>
<dbReference type="PANTHER" id="PTHR43537:SF50">
    <property type="entry name" value="TRANSCRIPTIONAL REGULATORY PROTEIN"/>
    <property type="match status" value="1"/>
</dbReference>
<dbReference type="Gene3D" id="1.10.10.10">
    <property type="entry name" value="Winged helix-like DNA-binding domain superfamily/Winged helix DNA-binding domain"/>
    <property type="match status" value="1"/>
</dbReference>
<evidence type="ECO:0000313" key="5">
    <source>
        <dbReference type="EMBL" id="MFD1482273.1"/>
    </source>
</evidence>
<dbReference type="EMBL" id="JBHTOQ010000028">
    <property type="protein sequence ID" value="MFD1482273.1"/>
    <property type="molecule type" value="Genomic_DNA"/>
</dbReference>
<keyword evidence="3" id="KW-0804">Transcription</keyword>
<keyword evidence="2" id="KW-0238">DNA-binding</keyword>
<reference evidence="6" key="1">
    <citation type="journal article" date="2019" name="Int. J. Syst. Evol. Microbiol.">
        <title>The Global Catalogue of Microorganisms (GCM) 10K type strain sequencing project: providing services to taxonomists for standard genome sequencing and annotation.</title>
        <authorList>
            <consortium name="The Broad Institute Genomics Platform"/>
            <consortium name="The Broad Institute Genome Sequencing Center for Infectious Disease"/>
            <person name="Wu L."/>
            <person name="Ma J."/>
        </authorList>
    </citation>
    <scope>NUCLEOTIDE SEQUENCE [LARGE SCALE GENOMIC DNA]</scope>
    <source>
        <strain evidence="6">CCM 8875</strain>
    </source>
</reference>
<dbReference type="Gene3D" id="1.20.120.530">
    <property type="entry name" value="GntR ligand-binding domain-like"/>
    <property type="match status" value="1"/>
</dbReference>
<protein>
    <submittedName>
        <fullName evidence="5">GntR family transcriptional regulator</fullName>
    </submittedName>
</protein>
<dbReference type="PROSITE" id="PS50949">
    <property type="entry name" value="HTH_GNTR"/>
    <property type="match status" value="1"/>
</dbReference>
<dbReference type="CDD" id="cd07377">
    <property type="entry name" value="WHTH_GntR"/>
    <property type="match status" value="1"/>
</dbReference>
<dbReference type="SUPFAM" id="SSF48008">
    <property type="entry name" value="GntR ligand-binding domain-like"/>
    <property type="match status" value="1"/>
</dbReference>
<organism evidence="5 6">
    <name type="scientific">Paracoccus nototheniae</name>
    <dbReference type="NCBI Taxonomy" id="2489002"/>
    <lineage>
        <taxon>Bacteria</taxon>
        <taxon>Pseudomonadati</taxon>
        <taxon>Pseudomonadota</taxon>
        <taxon>Alphaproteobacteria</taxon>
        <taxon>Rhodobacterales</taxon>
        <taxon>Paracoccaceae</taxon>
        <taxon>Paracoccus</taxon>
    </lineage>
</organism>
<name>A0ABW4DZW9_9RHOB</name>
<dbReference type="PANTHER" id="PTHR43537">
    <property type="entry name" value="TRANSCRIPTIONAL REGULATOR, GNTR FAMILY"/>
    <property type="match status" value="1"/>
</dbReference>
<proteinExistence type="predicted"/>
<accession>A0ABW4DZW9</accession>
<gene>
    <name evidence="5" type="ORF">ACFQ5P_13335</name>
</gene>
<dbReference type="RefSeq" id="WP_131576073.1">
    <property type="nucleotide sequence ID" value="NZ_CBCSAJ010000047.1"/>
</dbReference>
<evidence type="ECO:0000256" key="2">
    <source>
        <dbReference type="ARBA" id="ARBA00023125"/>
    </source>
</evidence>
<dbReference type="SUPFAM" id="SSF46785">
    <property type="entry name" value="Winged helix' DNA-binding domain"/>
    <property type="match status" value="1"/>
</dbReference>
<dbReference type="Pfam" id="PF07729">
    <property type="entry name" value="FCD"/>
    <property type="match status" value="1"/>
</dbReference>
<dbReference type="SMART" id="SM00345">
    <property type="entry name" value="HTH_GNTR"/>
    <property type="match status" value="1"/>
</dbReference>
<dbReference type="InterPro" id="IPR036390">
    <property type="entry name" value="WH_DNA-bd_sf"/>
</dbReference>
<dbReference type="SMART" id="SM00895">
    <property type="entry name" value="FCD"/>
    <property type="match status" value="1"/>
</dbReference>
<dbReference type="Pfam" id="PF00392">
    <property type="entry name" value="GntR"/>
    <property type="match status" value="1"/>
</dbReference>